<organism evidence="1">
    <name type="scientific">Cacopsylla melanoneura</name>
    <dbReference type="NCBI Taxonomy" id="428564"/>
    <lineage>
        <taxon>Eukaryota</taxon>
        <taxon>Metazoa</taxon>
        <taxon>Ecdysozoa</taxon>
        <taxon>Arthropoda</taxon>
        <taxon>Hexapoda</taxon>
        <taxon>Insecta</taxon>
        <taxon>Pterygota</taxon>
        <taxon>Neoptera</taxon>
        <taxon>Paraneoptera</taxon>
        <taxon>Hemiptera</taxon>
        <taxon>Sternorrhyncha</taxon>
        <taxon>Psylloidea</taxon>
        <taxon>Psyllidae</taxon>
        <taxon>Psyllinae</taxon>
        <taxon>Cacopsylla</taxon>
    </lineage>
</organism>
<proteinExistence type="predicted"/>
<dbReference type="EMBL" id="HBUF01121786">
    <property type="protein sequence ID" value="CAG6642331.1"/>
    <property type="molecule type" value="Transcribed_RNA"/>
</dbReference>
<name>A0A8D8R263_9HEMI</name>
<evidence type="ECO:0000313" key="1">
    <source>
        <dbReference type="EMBL" id="CAG6642331.1"/>
    </source>
</evidence>
<protein>
    <submittedName>
        <fullName evidence="1">Uncharacterized protein</fullName>
    </submittedName>
</protein>
<reference evidence="1" key="1">
    <citation type="submission" date="2021-05" db="EMBL/GenBank/DDBJ databases">
        <authorList>
            <person name="Alioto T."/>
            <person name="Alioto T."/>
            <person name="Gomez Garrido J."/>
        </authorList>
    </citation>
    <scope>NUCLEOTIDE SEQUENCE</scope>
</reference>
<dbReference type="AlphaFoldDB" id="A0A8D8R263"/>
<accession>A0A8D8R263</accession>
<sequence length="102" mass="11768">MSSGMQAAFYIREKQKLRLKNSGSLAGLPPGITPAQLKRLGRLDRLPSNVATRDIAPFPTFPPNTWVRSFSLKFYLLMARYFSLKFIDEILFHLLIARYFFP</sequence>
<dbReference type="EMBL" id="HBUF01121787">
    <property type="protein sequence ID" value="CAG6642332.1"/>
    <property type="molecule type" value="Transcribed_RNA"/>
</dbReference>